<proteinExistence type="predicted"/>
<dbReference type="AlphaFoldDB" id="A0A016SGI1"/>
<gene>
    <name evidence="1" type="primary">Acey_s0228.g2855</name>
    <name evidence="1" type="ORF">Y032_0228g2855</name>
</gene>
<protein>
    <submittedName>
        <fullName evidence="1">Uncharacterized protein</fullName>
    </submittedName>
</protein>
<dbReference type="OrthoDB" id="60477at2759"/>
<comment type="caution">
    <text evidence="1">The sequence shown here is derived from an EMBL/GenBank/DDBJ whole genome shotgun (WGS) entry which is preliminary data.</text>
</comment>
<evidence type="ECO:0000313" key="2">
    <source>
        <dbReference type="Proteomes" id="UP000024635"/>
    </source>
</evidence>
<accession>A0A016SGI1</accession>
<reference evidence="2" key="1">
    <citation type="journal article" date="2015" name="Nat. Genet.">
        <title>The genome and transcriptome of the zoonotic hookworm Ancylostoma ceylanicum identify infection-specific gene families.</title>
        <authorList>
            <person name="Schwarz E.M."/>
            <person name="Hu Y."/>
            <person name="Antoshechkin I."/>
            <person name="Miller M.M."/>
            <person name="Sternberg P.W."/>
            <person name="Aroian R.V."/>
        </authorList>
    </citation>
    <scope>NUCLEOTIDE SEQUENCE</scope>
    <source>
        <strain evidence="2">HY135</strain>
    </source>
</reference>
<keyword evidence="2" id="KW-1185">Reference proteome</keyword>
<dbReference type="EMBL" id="JARK01001564">
    <property type="protein sequence ID" value="EYB89710.1"/>
    <property type="molecule type" value="Genomic_DNA"/>
</dbReference>
<evidence type="ECO:0000313" key="1">
    <source>
        <dbReference type="EMBL" id="EYB89710.1"/>
    </source>
</evidence>
<organism evidence="1 2">
    <name type="scientific">Ancylostoma ceylanicum</name>
    <dbReference type="NCBI Taxonomy" id="53326"/>
    <lineage>
        <taxon>Eukaryota</taxon>
        <taxon>Metazoa</taxon>
        <taxon>Ecdysozoa</taxon>
        <taxon>Nematoda</taxon>
        <taxon>Chromadorea</taxon>
        <taxon>Rhabditida</taxon>
        <taxon>Rhabditina</taxon>
        <taxon>Rhabditomorpha</taxon>
        <taxon>Strongyloidea</taxon>
        <taxon>Ancylostomatidae</taxon>
        <taxon>Ancylostomatinae</taxon>
        <taxon>Ancylostoma</taxon>
    </lineage>
</organism>
<name>A0A016SGI1_9BILA</name>
<dbReference type="Proteomes" id="UP000024635">
    <property type="component" value="Unassembled WGS sequence"/>
</dbReference>
<sequence>MSAIRCWLMAGTLQIRLPLYSRRSTAASVTAPRRFWRLCASIVSGASQSVLTSTLTIGDQRSHRCRREM</sequence>